<accession>A0A2T1BWX6</accession>
<reference evidence="1 2" key="1">
    <citation type="submission" date="2018-02" db="EMBL/GenBank/DDBJ databases">
        <authorList>
            <person name="Cohen D.B."/>
            <person name="Kent A.D."/>
        </authorList>
    </citation>
    <scope>NUCLEOTIDE SEQUENCE [LARGE SCALE GENOMIC DNA]</scope>
    <source>
        <strain evidence="1 2">CCAP 1448/3</strain>
    </source>
</reference>
<name>A0A2T1BWX6_9CYAN</name>
<gene>
    <name evidence="1" type="ORF">C7B64_23160</name>
</gene>
<protein>
    <recommendedName>
        <fullName evidence="3">SWIM-type domain-containing protein</fullName>
    </recommendedName>
</protein>
<evidence type="ECO:0000313" key="1">
    <source>
        <dbReference type="EMBL" id="PSB00501.1"/>
    </source>
</evidence>
<dbReference type="RefSeq" id="WP_106291844.1">
    <property type="nucleotide sequence ID" value="NZ_CAWNTC010000003.1"/>
</dbReference>
<comment type="caution">
    <text evidence="1">The sequence shown here is derived from an EMBL/GenBank/DDBJ whole genome shotgun (WGS) entry which is preliminary data.</text>
</comment>
<evidence type="ECO:0000313" key="2">
    <source>
        <dbReference type="Proteomes" id="UP000238762"/>
    </source>
</evidence>
<evidence type="ECO:0008006" key="3">
    <source>
        <dbReference type="Google" id="ProtNLM"/>
    </source>
</evidence>
<sequence>MLNDAGFNQPSSQLASQTISKRAIADLLIWLGRTKWQSKWNAHDLEIESWSIGIWVKQAGIISYKDLAKWLKFISQVRGECLKVEKKGERLCLVAGRQQQWYAVSKSSVWQCECMLFRCRRRIAKEMPKLYEALDKKVFCHHTVAASLAG</sequence>
<reference evidence="1 2" key="2">
    <citation type="submission" date="2018-03" db="EMBL/GenBank/DDBJ databases">
        <title>The ancient ancestry and fast evolution of plastids.</title>
        <authorList>
            <person name="Moore K.R."/>
            <person name="Magnabosco C."/>
            <person name="Momper L."/>
            <person name="Gold D.A."/>
            <person name="Bosak T."/>
            <person name="Fournier G.P."/>
        </authorList>
    </citation>
    <scope>NUCLEOTIDE SEQUENCE [LARGE SCALE GENOMIC DNA]</scope>
    <source>
        <strain evidence="1 2">CCAP 1448/3</strain>
    </source>
</reference>
<organism evidence="1 2">
    <name type="scientific">Merismopedia glauca CCAP 1448/3</name>
    <dbReference type="NCBI Taxonomy" id="1296344"/>
    <lineage>
        <taxon>Bacteria</taxon>
        <taxon>Bacillati</taxon>
        <taxon>Cyanobacteriota</taxon>
        <taxon>Cyanophyceae</taxon>
        <taxon>Synechococcales</taxon>
        <taxon>Merismopediaceae</taxon>
        <taxon>Merismopedia</taxon>
    </lineage>
</organism>
<proteinExistence type="predicted"/>
<dbReference type="Proteomes" id="UP000238762">
    <property type="component" value="Unassembled WGS sequence"/>
</dbReference>
<dbReference type="AlphaFoldDB" id="A0A2T1BWX6"/>
<dbReference type="OrthoDB" id="495437at2"/>
<keyword evidence="2" id="KW-1185">Reference proteome</keyword>
<dbReference type="EMBL" id="PVWJ01000199">
    <property type="protein sequence ID" value="PSB00501.1"/>
    <property type="molecule type" value="Genomic_DNA"/>
</dbReference>